<organism evidence="2 3">
    <name type="scientific">Streptomyces chiangmaiensis</name>
    <dbReference type="NCBI Taxonomy" id="766497"/>
    <lineage>
        <taxon>Bacteria</taxon>
        <taxon>Bacillati</taxon>
        <taxon>Actinomycetota</taxon>
        <taxon>Actinomycetes</taxon>
        <taxon>Kitasatosporales</taxon>
        <taxon>Streptomycetaceae</taxon>
        <taxon>Streptomyces</taxon>
    </lineage>
</organism>
<feature type="region of interest" description="Disordered" evidence="1">
    <location>
        <begin position="1"/>
        <end position="22"/>
    </location>
</feature>
<evidence type="ECO:0000256" key="1">
    <source>
        <dbReference type="SAM" id="MobiDB-lite"/>
    </source>
</evidence>
<accession>A0ABU7FMU7</accession>
<evidence type="ECO:0000313" key="2">
    <source>
        <dbReference type="EMBL" id="MED7825437.1"/>
    </source>
</evidence>
<sequence length="50" mass="5625">MDTLVSLVGARPSRRRRSRGATRDGYAFHDYVPLRSTEALDDLRSAFDLG</sequence>
<reference evidence="2" key="1">
    <citation type="submission" date="2024-01" db="EMBL/GenBank/DDBJ databases">
        <title>First draft genome sequence data of TA4-1, the type strain of Gram-positive actinobacterium Streptomyces chiangmaiensis.</title>
        <authorList>
            <person name="Yasawong M."/>
            <person name="Nantapong N."/>
        </authorList>
    </citation>
    <scope>NUCLEOTIDE SEQUENCE</scope>
    <source>
        <strain evidence="2">TA4-1</strain>
    </source>
</reference>
<dbReference type="RefSeq" id="WP_329509847.1">
    <property type="nucleotide sequence ID" value="NZ_BAAAYZ010000132.1"/>
</dbReference>
<protein>
    <submittedName>
        <fullName evidence="2">Uncharacterized protein</fullName>
    </submittedName>
</protein>
<dbReference type="Proteomes" id="UP001333996">
    <property type="component" value="Unassembled WGS sequence"/>
</dbReference>
<evidence type="ECO:0000313" key="3">
    <source>
        <dbReference type="Proteomes" id="UP001333996"/>
    </source>
</evidence>
<name>A0ABU7FMU7_9ACTN</name>
<gene>
    <name evidence="2" type="ORF">VXC91_26490</name>
</gene>
<dbReference type="EMBL" id="JAYWVC010000108">
    <property type="protein sequence ID" value="MED7825437.1"/>
    <property type="molecule type" value="Genomic_DNA"/>
</dbReference>
<keyword evidence="3" id="KW-1185">Reference proteome</keyword>
<proteinExistence type="predicted"/>
<comment type="caution">
    <text evidence="2">The sequence shown here is derived from an EMBL/GenBank/DDBJ whole genome shotgun (WGS) entry which is preliminary data.</text>
</comment>